<evidence type="ECO:0000313" key="2">
    <source>
        <dbReference type="Proteomes" id="UP000262939"/>
    </source>
</evidence>
<accession>A0A372LFK7</accession>
<keyword evidence="2" id="KW-1185">Reference proteome</keyword>
<comment type="caution">
    <text evidence="1">The sequence shown here is derived from an EMBL/GenBank/DDBJ whole genome shotgun (WGS) entry which is preliminary data.</text>
</comment>
<dbReference type="EMBL" id="QVTD01000003">
    <property type="protein sequence ID" value="RFU64752.1"/>
    <property type="molecule type" value="Genomic_DNA"/>
</dbReference>
<reference evidence="1 2" key="1">
    <citation type="submission" date="2018-08" db="EMBL/GenBank/DDBJ databases">
        <title>Bacillus chawlae sp. nov., Bacillus glennii sp. nov., and Bacillus saganii sp. nov. Isolated from the Vehicle Assembly Building at Kennedy Space Center where the Viking Spacecraft were Assembled.</title>
        <authorList>
            <person name="Seuylemezian A."/>
            <person name="Vaishampayan P."/>
        </authorList>
    </citation>
    <scope>NUCLEOTIDE SEQUENCE [LARGE SCALE GENOMIC DNA]</scope>
    <source>
        <strain evidence="1 2">V44-8</strain>
    </source>
</reference>
<dbReference type="OrthoDB" id="6636518at2"/>
<gene>
    <name evidence="1" type="ORF">D0466_02170</name>
</gene>
<organism evidence="1 2">
    <name type="scientific">Peribacillus glennii</name>
    <dbReference type="NCBI Taxonomy" id="2303991"/>
    <lineage>
        <taxon>Bacteria</taxon>
        <taxon>Bacillati</taxon>
        <taxon>Bacillota</taxon>
        <taxon>Bacilli</taxon>
        <taxon>Bacillales</taxon>
        <taxon>Bacillaceae</taxon>
        <taxon>Peribacillus</taxon>
    </lineage>
</organism>
<dbReference type="AlphaFoldDB" id="A0A372LFK7"/>
<dbReference type="Pfam" id="PF08942">
    <property type="entry name" value="DUF1919"/>
    <property type="match status" value="1"/>
</dbReference>
<proteinExistence type="predicted"/>
<dbReference type="Proteomes" id="UP000262939">
    <property type="component" value="Unassembled WGS sequence"/>
</dbReference>
<name>A0A372LFK7_9BACI</name>
<protein>
    <submittedName>
        <fullName evidence="1">DUF1919 domain-containing protein</fullName>
    </submittedName>
</protein>
<evidence type="ECO:0000313" key="1">
    <source>
        <dbReference type="EMBL" id="RFU64752.1"/>
    </source>
</evidence>
<sequence>MHKLKNYIKSFRSFGRKVRLDKDIKLLKDEKVTVISQNCNGGIFLHDHKMKFLTPTINLYFSVPDFIKFCKNIEHYIHTPMERVDSKEYSYPLGKIDDIIIHFVHYHSFDEAKEKWIERCKRIDSDNLYLMMTDRDGCSYEDLTEFDKLQCKNKVVFVNKPYKEIKSACYVKGFETESYIGEIYSWKGIFGKRVWDDCDFNFANFIKS</sequence>
<dbReference type="SUPFAM" id="SSF142795">
    <property type="entry name" value="CAC2185-like"/>
    <property type="match status" value="1"/>
</dbReference>
<dbReference type="RefSeq" id="WP_117320927.1">
    <property type="nucleotide sequence ID" value="NZ_QVTD01000003.1"/>
</dbReference>
<dbReference type="InterPro" id="IPR015037">
    <property type="entry name" value="DUF1919"/>
</dbReference>
<dbReference type="InterPro" id="IPR037226">
    <property type="entry name" value="CAC2185-like_sf"/>
</dbReference>